<feature type="compositionally biased region" description="Basic and acidic residues" evidence="1">
    <location>
        <begin position="96"/>
        <end position="110"/>
    </location>
</feature>
<reference evidence="3" key="1">
    <citation type="submission" date="2011-07" db="EMBL/GenBank/DDBJ databases">
        <authorList>
            <consortium name="Caenorhabditis brenneri Sequencing and Analysis Consortium"/>
            <person name="Wilson R.K."/>
        </authorList>
    </citation>
    <scope>NUCLEOTIDE SEQUENCE [LARGE SCALE GENOMIC DNA]</scope>
    <source>
        <strain evidence="3">PB2801</strain>
    </source>
</reference>
<organism evidence="3">
    <name type="scientific">Caenorhabditis brenneri</name>
    <name type="common">Nematode worm</name>
    <dbReference type="NCBI Taxonomy" id="135651"/>
    <lineage>
        <taxon>Eukaryota</taxon>
        <taxon>Metazoa</taxon>
        <taxon>Ecdysozoa</taxon>
        <taxon>Nematoda</taxon>
        <taxon>Chromadorea</taxon>
        <taxon>Rhabditida</taxon>
        <taxon>Rhabditina</taxon>
        <taxon>Rhabditomorpha</taxon>
        <taxon>Rhabditoidea</taxon>
        <taxon>Rhabditidae</taxon>
        <taxon>Peloderinae</taxon>
        <taxon>Caenorhabditis</taxon>
    </lineage>
</organism>
<accession>G0PL08</accession>
<dbReference type="FunCoup" id="G0PL08">
    <property type="interactions" value="1049"/>
</dbReference>
<evidence type="ECO:0000313" key="2">
    <source>
        <dbReference type="EMBL" id="EGT33350.1"/>
    </source>
</evidence>
<name>G0PL08_CAEBE</name>
<dbReference type="OMA" id="SNRIDAM"/>
<gene>
    <name evidence="2" type="ORF">CAEBREN_12505</name>
</gene>
<sequence>MEIAYGETDLLRVNEFIEFVKRQQTHRKNYPDLENHCDTCRWTLSKLEALRKKTAEYAKMRKTDDDLIDWNILVLELLNEDTPSEEINSVSPPKRARLEPKPQEVPKNEAEEGIGSKIEKLMAEKKAKEEADEIYNFEMDSFDDDEPEESGEDQEDEENEEEDQDDAMEGTSEQVQPSAESEQEAAEQPAEDAKVEQENEPKVVVLTE</sequence>
<keyword evidence="3" id="KW-1185">Reference proteome</keyword>
<proteinExistence type="predicted"/>
<feature type="compositionally biased region" description="Basic and acidic residues" evidence="1">
    <location>
        <begin position="191"/>
        <end position="201"/>
    </location>
</feature>
<feature type="compositionally biased region" description="Basic and acidic residues" evidence="1">
    <location>
        <begin position="117"/>
        <end position="129"/>
    </location>
</feature>
<dbReference type="HOGENOM" id="CLU_1321910_0_0_1"/>
<evidence type="ECO:0000256" key="1">
    <source>
        <dbReference type="SAM" id="MobiDB-lite"/>
    </source>
</evidence>
<dbReference type="AlphaFoldDB" id="G0PL08"/>
<dbReference type="InParanoid" id="G0PL08"/>
<dbReference type="OrthoDB" id="5772036at2759"/>
<feature type="region of interest" description="Disordered" evidence="1">
    <location>
        <begin position="82"/>
        <end position="208"/>
    </location>
</feature>
<dbReference type="EMBL" id="GL380971">
    <property type="protein sequence ID" value="EGT33350.1"/>
    <property type="molecule type" value="Genomic_DNA"/>
</dbReference>
<evidence type="ECO:0000313" key="3">
    <source>
        <dbReference type="Proteomes" id="UP000008068"/>
    </source>
</evidence>
<dbReference type="eggNOG" id="ENOG502TJ1A">
    <property type="taxonomic scope" value="Eukaryota"/>
</dbReference>
<protein>
    <submittedName>
        <fullName evidence="2">Uncharacterized protein</fullName>
    </submittedName>
</protein>
<feature type="compositionally biased region" description="Acidic residues" evidence="1">
    <location>
        <begin position="130"/>
        <end position="168"/>
    </location>
</feature>
<dbReference type="Proteomes" id="UP000008068">
    <property type="component" value="Unassembled WGS sequence"/>
</dbReference>